<organism evidence="1 2">
    <name type="scientific">Kribbella solani</name>
    <dbReference type="NCBI Taxonomy" id="236067"/>
    <lineage>
        <taxon>Bacteria</taxon>
        <taxon>Bacillati</taxon>
        <taxon>Actinomycetota</taxon>
        <taxon>Actinomycetes</taxon>
        <taxon>Propionibacteriales</taxon>
        <taxon>Kribbellaceae</taxon>
        <taxon>Kribbella</taxon>
    </lineage>
</organism>
<reference evidence="1 2" key="1">
    <citation type="submission" date="2020-08" db="EMBL/GenBank/DDBJ databases">
        <title>Sequencing the genomes of 1000 actinobacteria strains.</title>
        <authorList>
            <person name="Klenk H.-P."/>
        </authorList>
    </citation>
    <scope>NUCLEOTIDE SEQUENCE [LARGE SCALE GENOMIC DNA]</scope>
    <source>
        <strain evidence="1 2">DSM 17294</strain>
    </source>
</reference>
<dbReference type="RefSeq" id="WP_238352460.1">
    <property type="nucleotide sequence ID" value="NZ_BAAAVN010000006.1"/>
</dbReference>
<accession>A0A841DPF7</accession>
<dbReference type="SUPFAM" id="SSF52540">
    <property type="entry name" value="P-loop containing nucleoside triphosphate hydrolases"/>
    <property type="match status" value="1"/>
</dbReference>
<protein>
    <submittedName>
        <fullName evidence="1">Uncharacterized protein</fullName>
    </submittedName>
</protein>
<evidence type="ECO:0000313" key="1">
    <source>
        <dbReference type="EMBL" id="MBB5979781.1"/>
    </source>
</evidence>
<sequence length="261" mass="28320">MSWPAMVWIGGAPGAGKSTIARELARQCDLPLHPIDLWTYAHLDRLPPLRPLADELAQGPEYAADAFVQTARLRLELVVADVRGRALGDVPALVEGPQLFPSMADGVSAAVWLVPDAAQTRRAREERLARVDDPAGHTRLEALLARDAVLADRVRRETAERGRVLIEVPAEPDWAAVGRAVREAIGTVPALAGGSELRRQRQYENLAACTQGRLWQADLGLAELPPYPFACECGTPGCTATWAGTPEEYDARGTEQWLSGH</sequence>
<dbReference type="Proteomes" id="UP000558997">
    <property type="component" value="Unassembled WGS sequence"/>
</dbReference>
<dbReference type="AlphaFoldDB" id="A0A841DPF7"/>
<dbReference type="Gene3D" id="3.40.50.300">
    <property type="entry name" value="P-loop containing nucleotide triphosphate hydrolases"/>
    <property type="match status" value="1"/>
</dbReference>
<name>A0A841DPF7_9ACTN</name>
<dbReference type="EMBL" id="JACHNF010000001">
    <property type="protein sequence ID" value="MBB5979781.1"/>
    <property type="molecule type" value="Genomic_DNA"/>
</dbReference>
<dbReference type="InterPro" id="IPR027417">
    <property type="entry name" value="P-loop_NTPase"/>
</dbReference>
<evidence type="ECO:0000313" key="2">
    <source>
        <dbReference type="Proteomes" id="UP000558997"/>
    </source>
</evidence>
<proteinExistence type="predicted"/>
<keyword evidence="2" id="KW-1185">Reference proteome</keyword>
<gene>
    <name evidence="1" type="ORF">HDA44_003122</name>
</gene>
<comment type="caution">
    <text evidence="1">The sequence shown here is derived from an EMBL/GenBank/DDBJ whole genome shotgun (WGS) entry which is preliminary data.</text>
</comment>